<dbReference type="Pfam" id="PF10728">
    <property type="entry name" value="DUF2520"/>
    <property type="match status" value="1"/>
</dbReference>
<comment type="caution">
    <text evidence="2">The sequence shown here is derived from an EMBL/GenBank/DDBJ whole genome shotgun (WGS) entry which is preliminary data.</text>
</comment>
<feature type="domain" description="DUF2520" evidence="1">
    <location>
        <begin position="122"/>
        <end position="245"/>
    </location>
</feature>
<dbReference type="RefSeq" id="WP_143409098.1">
    <property type="nucleotide sequence ID" value="NZ_VHSF01000001.1"/>
</dbReference>
<protein>
    <submittedName>
        <fullName evidence="2">DUF2520 domain-containing protein</fullName>
    </submittedName>
</protein>
<dbReference type="PANTHER" id="PTHR40459:SF1">
    <property type="entry name" value="CONSERVED HYPOTHETICAL ALANINE AND LEUCINE RICH PROTEIN"/>
    <property type="match status" value="1"/>
</dbReference>
<dbReference type="SUPFAM" id="SSF51735">
    <property type="entry name" value="NAD(P)-binding Rossmann-fold domains"/>
    <property type="match status" value="1"/>
</dbReference>
<reference evidence="2 3" key="1">
    <citation type="submission" date="2019-06" db="EMBL/GenBank/DDBJ databases">
        <title>Gramella sabulilitoris sp. nov., isolated from a marine sand.</title>
        <authorList>
            <person name="Yoon J.-H."/>
        </authorList>
    </citation>
    <scope>NUCLEOTIDE SEQUENCE [LARGE SCALE GENOMIC DNA]</scope>
    <source>
        <strain evidence="2 3">HSMS-1</strain>
    </source>
</reference>
<dbReference type="AlphaFoldDB" id="A0A550I692"/>
<name>A0A550I692_9FLAO</name>
<dbReference type="InterPro" id="IPR036291">
    <property type="entry name" value="NAD(P)-bd_dom_sf"/>
</dbReference>
<keyword evidence="3" id="KW-1185">Reference proteome</keyword>
<dbReference type="EMBL" id="VHSF01000001">
    <property type="protein sequence ID" value="TRO66328.1"/>
    <property type="molecule type" value="Genomic_DNA"/>
</dbReference>
<dbReference type="PANTHER" id="PTHR40459">
    <property type="entry name" value="CONSERVED HYPOTHETICAL ALANINE AND LEUCINE RICH PROTEIN"/>
    <property type="match status" value="1"/>
</dbReference>
<dbReference type="InterPro" id="IPR008927">
    <property type="entry name" value="6-PGluconate_DH-like_C_sf"/>
</dbReference>
<sequence>MIKVVIIGAGNVASHLYRSFSEAQGLEIIQVFNRNIDHLNFVHDSEICISDPSKLKEAHLYLIAIKDEAITALAQELNIKTGLVTHTSGSVSMDALMKFENYGVFYPIQTFSKNMPVDFSEVPLCLEANTSENLNFLKEVAAKVSNKVFEVNSEQRRALHLSAVFVNNFSNHLFTLAQEYCQQNELPFGILRPLIKETVSKIEILEPYSAQTGPAMRNDQETINAHLAMLDEDKQKIYKILTESIQKLYGKKL</sequence>
<organism evidence="2 3">
    <name type="scientific">Christiangramia sabulilitoris</name>
    <dbReference type="NCBI Taxonomy" id="2583991"/>
    <lineage>
        <taxon>Bacteria</taxon>
        <taxon>Pseudomonadati</taxon>
        <taxon>Bacteroidota</taxon>
        <taxon>Flavobacteriia</taxon>
        <taxon>Flavobacteriales</taxon>
        <taxon>Flavobacteriaceae</taxon>
        <taxon>Christiangramia</taxon>
    </lineage>
</organism>
<dbReference type="Proteomes" id="UP000315131">
    <property type="component" value="Unassembled WGS sequence"/>
</dbReference>
<dbReference type="Gene3D" id="3.40.50.720">
    <property type="entry name" value="NAD(P)-binding Rossmann-like Domain"/>
    <property type="match status" value="1"/>
</dbReference>
<dbReference type="OrthoDB" id="9810755at2"/>
<dbReference type="Gene3D" id="1.10.1040.20">
    <property type="entry name" value="ProC-like, C-terminal domain"/>
    <property type="match status" value="1"/>
</dbReference>
<evidence type="ECO:0000313" key="2">
    <source>
        <dbReference type="EMBL" id="TRO66328.1"/>
    </source>
</evidence>
<gene>
    <name evidence="2" type="ORF">FGM01_00145</name>
</gene>
<evidence type="ECO:0000313" key="3">
    <source>
        <dbReference type="Proteomes" id="UP000315131"/>
    </source>
</evidence>
<accession>A0A550I692</accession>
<proteinExistence type="predicted"/>
<dbReference type="InterPro" id="IPR018931">
    <property type="entry name" value="DUF2520"/>
</dbReference>
<evidence type="ECO:0000259" key="1">
    <source>
        <dbReference type="Pfam" id="PF10728"/>
    </source>
</evidence>
<dbReference type="InterPro" id="IPR037108">
    <property type="entry name" value="TM1727-like_C_sf"/>
</dbReference>
<dbReference type="SUPFAM" id="SSF48179">
    <property type="entry name" value="6-phosphogluconate dehydrogenase C-terminal domain-like"/>
    <property type="match status" value="1"/>
</dbReference>